<keyword evidence="9" id="KW-0130">Cell adhesion</keyword>
<keyword evidence="5" id="KW-0812">Transmembrane</keyword>
<feature type="non-terminal residue" evidence="16">
    <location>
        <position position="1992"/>
    </location>
</feature>
<dbReference type="GO" id="GO:0016342">
    <property type="term" value="C:catenin complex"/>
    <property type="evidence" value="ECO:0007669"/>
    <property type="project" value="TreeGrafter"/>
</dbReference>
<feature type="compositionally biased region" description="Polar residues" evidence="14">
    <location>
        <begin position="1969"/>
        <end position="1984"/>
    </location>
</feature>
<dbReference type="Pfam" id="PF00028">
    <property type="entry name" value="Cadherin"/>
    <property type="match status" value="5"/>
</dbReference>
<dbReference type="InterPro" id="IPR002126">
    <property type="entry name" value="Cadherin-like_dom"/>
</dbReference>
<feature type="region of interest" description="Disordered" evidence="14">
    <location>
        <begin position="1874"/>
        <end position="1915"/>
    </location>
</feature>
<comment type="subcellular location">
    <subcellularLocation>
        <location evidence="1">Membrane</location>
        <topology evidence="1">Single-pass membrane protein</topology>
    </subcellularLocation>
    <subcellularLocation>
        <location evidence="2">Secreted</location>
    </subcellularLocation>
</comment>
<feature type="domain" description="Cadherin" evidence="15">
    <location>
        <begin position="871"/>
        <end position="974"/>
    </location>
</feature>
<evidence type="ECO:0000256" key="7">
    <source>
        <dbReference type="ARBA" id="ARBA00022737"/>
    </source>
</evidence>
<feature type="compositionally biased region" description="Polar residues" evidence="14">
    <location>
        <begin position="1001"/>
        <end position="1018"/>
    </location>
</feature>
<dbReference type="Pfam" id="PF18884">
    <property type="entry name" value="TSP3_bac"/>
    <property type="match status" value="6"/>
</dbReference>
<gene>
    <name evidence="16" type="ORF">SAMN02745181_3898</name>
</gene>
<evidence type="ECO:0000256" key="8">
    <source>
        <dbReference type="ARBA" id="ARBA00022837"/>
    </source>
</evidence>
<dbReference type="GO" id="GO:0045296">
    <property type="term" value="F:cadherin binding"/>
    <property type="evidence" value="ECO:0007669"/>
    <property type="project" value="TreeGrafter"/>
</dbReference>
<accession>A0A1M6SUF6</accession>
<dbReference type="PRINTS" id="PR00205">
    <property type="entry name" value="CADHERIN"/>
</dbReference>
<dbReference type="GO" id="GO:0007156">
    <property type="term" value="P:homophilic cell adhesion via plasma membrane adhesion molecules"/>
    <property type="evidence" value="ECO:0007669"/>
    <property type="project" value="InterPro"/>
</dbReference>
<keyword evidence="13" id="KW-0325">Glycoprotein</keyword>
<feature type="domain" description="Cadherin" evidence="15">
    <location>
        <begin position="1665"/>
        <end position="1764"/>
    </location>
</feature>
<evidence type="ECO:0000256" key="10">
    <source>
        <dbReference type="ARBA" id="ARBA00022989"/>
    </source>
</evidence>
<feature type="domain" description="Cadherin" evidence="15">
    <location>
        <begin position="1763"/>
        <end position="1855"/>
    </location>
</feature>
<feature type="region of interest" description="Disordered" evidence="14">
    <location>
        <begin position="1435"/>
        <end position="1471"/>
    </location>
</feature>
<dbReference type="SMART" id="SM00112">
    <property type="entry name" value="CA"/>
    <property type="match status" value="5"/>
</dbReference>
<dbReference type="Gene3D" id="2.60.40.2810">
    <property type="match status" value="1"/>
</dbReference>
<evidence type="ECO:0000256" key="3">
    <source>
        <dbReference type="ARBA" id="ARBA00022525"/>
    </source>
</evidence>
<keyword evidence="12" id="KW-1015">Disulfide bond</keyword>
<evidence type="ECO:0000313" key="16">
    <source>
        <dbReference type="EMBL" id="SHK48319.1"/>
    </source>
</evidence>
<evidence type="ECO:0000256" key="2">
    <source>
        <dbReference type="ARBA" id="ARBA00004613"/>
    </source>
</evidence>
<dbReference type="Pfam" id="PF17963">
    <property type="entry name" value="Big_9"/>
    <property type="match status" value="1"/>
</dbReference>
<evidence type="ECO:0000256" key="9">
    <source>
        <dbReference type="ARBA" id="ARBA00022889"/>
    </source>
</evidence>
<evidence type="ECO:0000256" key="14">
    <source>
        <dbReference type="SAM" id="MobiDB-lite"/>
    </source>
</evidence>
<dbReference type="NCBIfam" id="NF012211">
    <property type="entry name" value="tand_rpt_95"/>
    <property type="match status" value="1"/>
</dbReference>
<dbReference type="SUPFAM" id="SSF49899">
    <property type="entry name" value="Concanavalin A-like lectins/glucanases"/>
    <property type="match status" value="3"/>
</dbReference>
<feature type="domain" description="Cadherin" evidence="15">
    <location>
        <begin position="1327"/>
        <end position="1423"/>
    </location>
</feature>
<feature type="region of interest" description="Disordered" evidence="14">
    <location>
        <begin position="1966"/>
        <end position="1992"/>
    </location>
</feature>
<dbReference type="PANTHER" id="PTHR24027:SF438">
    <property type="entry name" value="CADHERIN 23"/>
    <property type="match status" value="1"/>
</dbReference>
<dbReference type="EMBL" id="FQYR01000010">
    <property type="protein sequence ID" value="SHK48319.1"/>
    <property type="molecule type" value="Genomic_DNA"/>
</dbReference>
<dbReference type="InterPro" id="IPR039808">
    <property type="entry name" value="Cadherin"/>
</dbReference>
<dbReference type="SMART" id="SM00560">
    <property type="entry name" value="LamGL"/>
    <property type="match status" value="3"/>
</dbReference>
<dbReference type="InterPro" id="IPR006558">
    <property type="entry name" value="LamG-like"/>
</dbReference>
<name>A0A1M6SUF6_9BACT</name>
<evidence type="ECO:0000256" key="12">
    <source>
        <dbReference type="ARBA" id="ARBA00023157"/>
    </source>
</evidence>
<organism evidence="16 17">
    <name type="scientific">Rubritalea squalenifaciens DSM 18772</name>
    <dbReference type="NCBI Taxonomy" id="1123071"/>
    <lineage>
        <taxon>Bacteria</taxon>
        <taxon>Pseudomonadati</taxon>
        <taxon>Verrucomicrobiota</taxon>
        <taxon>Verrucomicrobiia</taxon>
        <taxon>Verrucomicrobiales</taxon>
        <taxon>Rubritaleaceae</taxon>
        <taxon>Rubritalea</taxon>
    </lineage>
</organism>
<dbReference type="CDD" id="cd11304">
    <property type="entry name" value="Cadherin_repeat"/>
    <property type="match status" value="5"/>
</dbReference>
<keyword evidence="11" id="KW-0472">Membrane</keyword>
<keyword evidence="8" id="KW-0106">Calcium</keyword>
<dbReference type="InParanoid" id="A0A1M6SUF6"/>
<dbReference type="SUPFAM" id="SSF49313">
    <property type="entry name" value="Cadherin-like"/>
    <property type="match status" value="5"/>
</dbReference>
<keyword evidence="3" id="KW-0964">Secreted</keyword>
<keyword evidence="17" id="KW-1185">Reference proteome</keyword>
<dbReference type="PANTHER" id="PTHR24027">
    <property type="entry name" value="CADHERIN-23"/>
    <property type="match status" value="1"/>
</dbReference>
<feature type="compositionally biased region" description="Acidic residues" evidence="14">
    <location>
        <begin position="1884"/>
        <end position="1896"/>
    </location>
</feature>
<dbReference type="FunFam" id="2.60.40.60:FF:000032">
    <property type="entry name" value="FAT atypical cadherin 1"/>
    <property type="match status" value="1"/>
</dbReference>
<dbReference type="Proteomes" id="UP000184510">
    <property type="component" value="Unassembled WGS sequence"/>
</dbReference>
<evidence type="ECO:0000256" key="6">
    <source>
        <dbReference type="ARBA" id="ARBA00022729"/>
    </source>
</evidence>
<dbReference type="Pfam" id="PF13385">
    <property type="entry name" value="Laminin_G_3"/>
    <property type="match status" value="3"/>
</dbReference>
<evidence type="ECO:0000259" key="15">
    <source>
        <dbReference type="PROSITE" id="PS50268"/>
    </source>
</evidence>
<keyword evidence="10" id="KW-1133">Transmembrane helix</keyword>
<keyword evidence="4" id="KW-0245">EGF-like domain</keyword>
<evidence type="ECO:0000256" key="13">
    <source>
        <dbReference type="ARBA" id="ARBA00023180"/>
    </source>
</evidence>
<dbReference type="InterPro" id="IPR006644">
    <property type="entry name" value="Cadg"/>
</dbReference>
<keyword evidence="7" id="KW-0677">Repeat</keyword>
<dbReference type="InterPro" id="IPR059100">
    <property type="entry name" value="TSP3_bac"/>
</dbReference>
<dbReference type="GO" id="GO:0008013">
    <property type="term" value="F:beta-catenin binding"/>
    <property type="evidence" value="ECO:0007669"/>
    <property type="project" value="TreeGrafter"/>
</dbReference>
<dbReference type="GO" id="GO:0005509">
    <property type="term" value="F:calcium ion binding"/>
    <property type="evidence" value="ECO:0007669"/>
    <property type="project" value="InterPro"/>
</dbReference>
<evidence type="ECO:0000256" key="1">
    <source>
        <dbReference type="ARBA" id="ARBA00004167"/>
    </source>
</evidence>
<protein>
    <submittedName>
        <fullName evidence="16">Cadherin domain-containing protein</fullName>
    </submittedName>
</protein>
<dbReference type="SMART" id="SM00089">
    <property type="entry name" value="PKD"/>
    <property type="match status" value="4"/>
</dbReference>
<evidence type="ECO:0000256" key="4">
    <source>
        <dbReference type="ARBA" id="ARBA00022536"/>
    </source>
</evidence>
<evidence type="ECO:0000313" key="17">
    <source>
        <dbReference type="Proteomes" id="UP000184510"/>
    </source>
</evidence>
<reference evidence="16 17" key="1">
    <citation type="submission" date="2016-11" db="EMBL/GenBank/DDBJ databases">
        <authorList>
            <person name="Jaros S."/>
            <person name="Januszkiewicz K."/>
            <person name="Wedrychowicz H."/>
        </authorList>
    </citation>
    <scope>NUCLEOTIDE SEQUENCE [LARGE SCALE GENOMIC DNA]</scope>
    <source>
        <strain evidence="16 17">DSM 18772</strain>
    </source>
</reference>
<dbReference type="Gene3D" id="2.60.120.200">
    <property type="match status" value="3"/>
</dbReference>
<evidence type="ECO:0000256" key="11">
    <source>
        <dbReference type="ARBA" id="ARBA00023136"/>
    </source>
</evidence>
<dbReference type="Gene3D" id="2.60.40.60">
    <property type="entry name" value="Cadherins"/>
    <property type="match status" value="5"/>
</dbReference>
<feature type="region of interest" description="Disordered" evidence="14">
    <location>
        <begin position="987"/>
        <end position="1018"/>
    </location>
</feature>
<keyword evidence="6" id="KW-0732">Signal</keyword>
<dbReference type="STRING" id="1123071.SAMN02745181_3898"/>
<dbReference type="InterPro" id="IPR013320">
    <property type="entry name" value="ConA-like_dom_sf"/>
</dbReference>
<feature type="domain" description="Cadherin" evidence="15">
    <location>
        <begin position="1223"/>
        <end position="1321"/>
    </location>
</feature>
<evidence type="ECO:0000256" key="5">
    <source>
        <dbReference type="ARBA" id="ARBA00022692"/>
    </source>
</evidence>
<dbReference type="GO" id="GO:0016477">
    <property type="term" value="P:cell migration"/>
    <property type="evidence" value="ECO:0007669"/>
    <property type="project" value="TreeGrafter"/>
</dbReference>
<dbReference type="PROSITE" id="PS50268">
    <property type="entry name" value="CADHERIN_2"/>
    <property type="match status" value="5"/>
</dbReference>
<proteinExistence type="predicted"/>
<dbReference type="InterPro" id="IPR015919">
    <property type="entry name" value="Cadherin-like_sf"/>
</dbReference>
<dbReference type="InterPro" id="IPR022409">
    <property type="entry name" value="PKD/Chitinase_dom"/>
</dbReference>
<dbReference type="FunFam" id="2.60.40.60:FF:000015">
    <property type="entry name" value="FAT atypical cadherin 1"/>
    <property type="match status" value="1"/>
</dbReference>
<dbReference type="SMART" id="SM00736">
    <property type="entry name" value="CADG"/>
    <property type="match status" value="3"/>
</dbReference>
<sequence>MTPLIAFAQTLPDSLVLNLDTDGNQTAETTVNLTKRSVRAPGVAYYRFNGNSQTYTLSPNDIPQVRTYRGTVAGDPNVIVCATILPDGTIKADAFDHLKGRGYVWQVSGYDVSASLNQGGAATANPTRPEGGMGELPMGVDINYHRFVNEGASDPDLAWALTEHNFNIYDLMMGRDTGVAVSIATLVTRENQEYYVPTGSGNHLNIIEAEWSDAAKPLRNAAWEQIFSYKTSVGLFGTGGYAWQNRIGKNETINYGQGAIGTQTLYHESGGHNWNAHHWGYGRDAMGSNRPNHGPYNVERVREKRDIKIADGTLLQPNGDYPSPAHPYSHLDLATTNVNQAVTISPLVNDTDFNGDSISIVSFTATTANGGTVVQSGNDLIYTPPAGYVGKDIIAYTIEDNSGAGDGGANLQAQDLIFIEVVNNGLTLKFDFNDVSGASVSNSTGLGHSAVLQSSNIESQLTTGPDGYALVVPSGGLLVDDTNILPIPYTGSTNNFYPFDSDQMSQGNFFDPMDKDYAICLWIKMDDVITKLDILDKYKAQERSTGFHLFVENGVLKADCGEIEGIYNKRSITNGGAVTAGQWHHVALVFDRTADQMKIFLDGAQTAQTALAAGSFIFHGREPLMIGSGSGGTMAVDDVRLYTQNLSSSDLTGIMGEASNAVDELALNNSLQTWWALDDNAGATASDSSGNANAGALSGGAAWTTTAVDGGGASFDGVDDKIKLDLAQSNVGAFTVAMWAKSGADGQGVYSSVFSNRTPNTGGTFQIDMGNGFQYRGSQTSSFGAAPLDQWVHLAVVSDGTDTILYYNGEIAKVLSGVNDDLFNALVLGANRNEGDFFQGEIDDFCYFDRALNPSEIQYIKSSLLKNVAPSASDDTFAVVENASAGTSLGVVNASDPNSGDVVSHAITGGNAAGLFAITAATGEITTTAPLDYETASSYVLTVTVSDDGGLSDTATITVNVTDVANDDSDADGLTDEWEVANFGSVAATTGSADSDGDGYTNAQEEASATDPNNAASNPTTQVLAHWSLNEGAGLVATDSSVNGYDGQLTGGTAWTSSAVDAGGASFDGVDDRIDYALTETNLGAYTVAMWVKNGASGQSIYSSVFSNHTPNTSNTFQIDMGNGFNYRGTQTASFGAAPVGTWVHLAVVSDGTDTRLYYNGVLSQTLAGVNDDLFDTITLGTNRNEGNFFQGEVDELYVYDAALNDEDILALATPPAPNQPPVATNGSGSVAENASVGTVVTTVVASDPDTGDTLSYSITAGNTGGAFAINSGTGEVTVAAGLDFESISQYILTVEVSDGSLTDTATVTIDVTNVNEAPVANNGSGSVSEGASIGATVSTVSSSDPDTGDSATYTITAGNTGGAFVINSTSGAITTATGLDYETTALYSLTVQVTDGGGLTDTATVTVNVTDVANDDSDADGLTDEWEVSNFGSVAAQDGSGDADSDGYTNAEEFAAGTDPSDPLSAPAPPDLVWTGAAGDGDFFNEANWDSDALTAGTQVPSADSVNVNQPLVASSLTVDSANFIGIGTVIPDGARIDITNTTLTTSGSNGFNTTSSTLSEFNIGTGADVSFQFIANTTVSLAGDAVLEFRGGGNPVNGSTIDLAADFAGQVRFTSETVASVLSEHMSKITVAGQPAVNGVNAYVVDVNGVTVVSLEAPNNAPVANDAAFTVAENAGASATVGTVSVSDPDAGDSWTYAITAGNGGGEFAINSTTGEITTTTSLDYEGASSYVLTVTVTDAGGLSDVATITVDVLNINEAPVANSASGTVSEDVAVGVTVATVTSSDPDANDTRTYAITAGNDGRFVINASTGEITTVSALDYETTNSYSLTVTVTDAGGLTATAMVAITVTDVVFEDYDSDSLDDNWEIANFGDTNTSDGTGDADADGLTDGEEYLAGSDPNSSDGDGDGFHDVLEINVGTDPMDILDFPASEYDGLVLWWNLDESAGASTVLDDTGNKMSGAVNGATLNGSEGSFDGSNDSIDLPLASG</sequence>